<name>A0A0A3ISN5_9BACI</name>
<dbReference type="eggNOG" id="COG4485">
    <property type="taxonomic scope" value="Bacteria"/>
</dbReference>
<feature type="transmembrane region" description="Helical" evidence="1">
    <location>
        <begin position="285"/>
        <end position="303"/>
    </location>
</feature>
<dbReference type="STRING" id="1220589.CD32_06285"/>
<feature type="transmembrane region" description="Helical" evidence="1">
    <location>
        <begin position="843"/>
        <end position="863"/>
    </location>
</feature>
<evidence type="ECO:0008006" key="4">
    <source>
        <dbReference type="Google" id="ProtNLM"/>
    </source>
</evidence>
<feature type="transmembrane region" description="Helical" evidence="1">
    <location>
        <begin position="97"/>
        <end position="119"/>
    </location>
</feature>
<dbReference type="InterPro" id="IPR018580">
    <property type="entry name" value="Uncharacterised_YfhO"/>
</dbReference>
<dbReference type="OrthoDB" id="9815466at2"/>
<dbReference type="Pfam" id="PF09586">
    <property type="entry name" value="YfhO"/>
    <property type="match status" value="1"/>
</dbReference>
<feature type="transmembrane region" description="Helical" evidence="1">
    <location>
        <begin position="176"/>
        <end position="206"/>
    </location>
</feature>
<sequence length="869" mass="101101">MKRIFFGFVTLFISSIFIHIYFLLTKLPLTPRGTDATRQMLFYRYLLTDEYRDLNFFWSWAYGLGGDLFAQFNYYYSTSIFFLLSALVDVGTLEDVIALNLPLSIGKVFLAMFFMFLLLQYEKRSFTASIIGGLLYGGSATFAIYSFIFDFMVDAFVWLPLLILSFHHYLKTKKPLFFIFTFAFIVASNFYFAFITTIYFIIYAIYKYTELEESKSIRHFGKYTLRLALCYTASIGIAAFSFFPAVYQFLSSDRLAKDYDIPAVFAGSFYEKVPQLFFMSYHSNYTIGMAVLVLVLLVGGLCIRKRELLPKKLFVLIVMSFYLIPFMYSLFNGLSAMQNRWYYLIAFTCSFIAGYFFDEIVERKRIWVPAVLSLAALTGYMCWRWPDRPKVSVHYDILLLLLGIAGVTGLVLYTAKNKWRPFASILIMVSLVWTGALQYYAYFTKVNEDVTEGVQQFDTYFDTVGYGQYEGLQVSNKIKQLEEGFGRTIWDSPRIQQNSGMYYGLKTHSAYHSLIPRNLHQLYKENYNIRQIGTVSLYHNYDNRLYLETAFGNEFYVSEAKTWYEPYGYESVYTTTNWHVRQNKNKLPVGFAYPADAWISEETFDSLTTPEKDQAILSAVTVKDRELQLTPSAFDPNELEVETLFTGMEDVTLVNMKKTTDQIYTAEEDAYIEVPYRKTGTTGELIVEIDIKPLKDKDFTVSIQDKEMLQYADKWTWSYPKDSFTFNLGWLYEKETIQIRLTPGSYKIGDVRVYRNSYEPLKKRVDTLKQQGLENIMYHRNKLSGDVTIADDSIFFMSIPYSRGWSVKVDGKKQDTYEVNHAFIGFPLSPGKHKIEMSYVSPFFKESLVISIITLLLVGIYAWRRRKKA</sequence>
<gene>
    <name evidence="2" type="ORF">CD32_06285</name>
</gene>
<feature type="transmembrane region" description="Helical" evidence="1">
    <location>
        <begin position="392"/>
        <end position="415"/>
    </location>
</feature>
<feature type="transmembrane region" description="Helical" evidence="1">
    <location>
        <begin position="125"/>
        <end position="144"/>
    </location>
</feature>
<feature type="transmembrane region" description="Helical" evidence="1">
    <location>
        <begin position="227"/>
        <end position="250"/>
    </location>
</feature>
<dbReference type="EMBL" id="JPVP01000051">
    <property type="protein sequence ID" value="KGR86495.1"/>
    <property type="molecule type" value="Genomic_DNA"/>
</dbReference>
<evidence type="ECO:0000313" key="2">
    <source>
        <dbReference type="EMBL" id="KGR86495.1"/>
    </source>
</evidence>
<organism evidence="2 3">
    <name type="scientific">Lysinibacillus odysseyi 34hs-1 = NBRC 100172</name>
    <dbReference type="NCBI Taxonomy" id="1220589"/>
    <lineage>
        <taxon>Bacteria</taxon>
        <taxon>Bacillati</taxon>
        <taxon>Bacillota</taxon>
        <taxon>Bacilli</taxon>
        <taxon>Bacillales</taxon>
        <taxon>Bacillaceae</taxon>
        <taxon>Lysinibacillus</taxon>
    </lineage>
</organism>
<evidence type="ECO:0000313" key="3">
    <source>
        <dbReference type="Proteomes" id="UP000030437"/>
    </source>
</evidence>
<dbReference type="AlphaFoldDB" id="A0A0A3ISN5"/>
<keyword evidence="1" id="KW-1133">Transmembrane helix</keyword>
<dbReference type="PANTHER" id="PTHR38454">
    <property type="entry name" value="INTEGRAL MEMBRANE PROTEIN-RELATED"/>
    <property type="match status" value="1"/>
</dbReference>
<dbReference type="Proteomes" id="UP000030437">
    <property type="component" value="Unassembled WGS sequence"/>
</dbReference>
<feature type="transmembrane region" description="Helical" evidence="1">
    <location>
        <begin position="422"/>
        <end position="442"/>
    </location>
</feature>
<feature type="transmembrane region" description="Helical" evidence="1">
    <location>
        <begin position="340"/>
        <end position="357"/>
    </location>
</feature>
<keyword evidence="1" id="KW-0812">Transmembrane</keyword>
<dbReference type="RefSeq" id="WP_036152443.1">
    <property type="nucleotide sequence ID" value="NZ_AVCX01000014.1"/>
</dbReference>
<comment type="caution">
    <text evidence="2">The sequence shown here is derived from an EMBL/GenBank/DDBJ whole genome shotgun (WGS) entry which is preliminary data.</text>
</comment>
<proteinExistence type="predicted"/>
<feature type="transmembrane region" description="Helical" evidence="1">
    <location>
        <begin position="315"/>
        <end position="334"/>
    </location>
</feature>
<dbReference type="PANTHER" id="PTHR38454:SF1">
    <property type="entry name" value="INTEGRAL MEMBRANE PROTEIN"/>
    <property type="match status" value="1"/>
</dbReference>
<protein>
    <recommendedName>
        <fullName evidence="4">Multidrug transporter</fullName>
    </recommendedName>
</protein>
<reference evidence="2 3" key="1">
    <citation type="submission" date="2014-02" db="EMBL/GenBank/DDBJ databases">
        <title>Draft genome sequence of Lysinibacillus odysseyi NBRC 100172.</title>
        <authorList>
            <person name="Zhang F."/>
            <person name="Wang G."/>
            <person name="Zhang L."/>
        </authorList>
    </citation>
    <scope>NUCLEOTIDE SEQUENCE [LARGE SCALE GENOMIC DNA]</scope>
    <source>
        <strain evidence="2 3">NBRC 100172</strain>
    </source>
</reference>
<keyword evidence="1" id="KW-0472">Membrane</keyword>
<feature type="transmembrane region" description="Helical" evidence="1">
    <location>
        <begin position="5"/>
        <end position="24"/>
    </location>
</feature>
<feature type="transmembrane region" description="Helical" evidence="1">
    <location>
        <begin position="366"/>
        <end position="386"/>
    </location>
</feature>
<accession>A0A0A3ISN5</accession>
<evidence type="ECO:0000256" key="1">
    <source>
        <dbReference type="SAM" id="Phobius"/>
    </source>
</evidence>
<keyword evidence="3" id="KW-1185">Reference proteome</keyword>